<dbReference type="InterPro" id="IPR018289">
    <property type="entry name" value="MULE_transposase_dom"/>
</dbReference>
<comment type="function">
    <text evidence="2">Putative transcription activator involved in regulating light control of development.</text>
</comment>
<dbReference type="Proteomes" id="UP001341840">
    <property type="component" value="Unassembled WGS sequence"/>
</dbReference>
<dbReference type="InterPro" id="IPR031052">
    <property type="entry name" value="FHY3/FAR1"/>
</dbReference>
<accession>A0ABU6UPL4</accession>
<feature type="domain" description="SWIM-type" evidence="3">
    <location>
        <begin position="221"/>
        <end position="259"/>
    </location>
</feature>
<evidence type="ECO:0000256" key="1">
    <source>
        <dbReference type="PROSITE-ProRule" id="PRU00325"/>
    </source>
</evidence>
<comment type="subcellular location">
    <subcellularLocation>
        <location evidence="2">Nucleus</location>
    </subcellularLocation>
</comment>
<evidence type="ECO:0000313" key="5">
    <source>
        <dbReference type="Proteomes" id="UP001341840"/>
    </source>
</evidence>
<proteinExistence type="inferred from homology"/>
<evidence type="ECO:0000256" key="2">
    <source>
        <dbReference type="RuleBase" id="RU367018"/>
    </source>
</evidence>
<dbReference type="EMBL" id="JASCZI010121810">
    <property type="protein sequence ID" value="MED6163014.1"/>
    <property type="molecule type" value="Genomic_DNA"/>
</dbReference>
<dbReference type="PANTHER" id="PTHR31669">
    <property type="entry name" value="PROTEIN FAR1-RELATED SEQUENCE 10-RELATED"/>
    <property type="match status" value="1"/>
</dbReference>
<comment type="caution">
    <text evidence="4">The sequence shown here is derived from an EMBL/GenBank/DDBJ whole genome shotgun (WGS) entry which is preliminary data.</text>
</comment>
<organism evidence="4 5">
    <name type="scientific">Stylosanthes scabra</name>
    <dbReference type="NCBI Taxonomy" id="79078"/>
    <lineage>
        <taxon>Eukaryota</taxon>
        <taxon>Viridiplantae</taxon>
        <taxon>Streptophyta</taxon>
        <taxon>Embryophyta</taxon>
        <taxon>Tracheophyta</taxon>
        <taxon>Spermatophyta</taxon>
        <taxon>Magnoliopsida</taxon>
        <taxon>eudicotyledons</taxon>
        <taxon>Gunneridae</taxon>
        <taxon>Pentapetalae</taxon>
        <taxon>rosids</taxon>
        <taxon>fabids</taxon>
        <taxon>Fabales</taxon>
        <taxon>Fabaceae</taxon>
        <taxon>Papilionoideae</taxon>
        <taxon>50 kb inversion clade</taxon>
        <taxon>dalbergioids sensu lato</taxon>
        <taxon>Dalbergieae</taxon>
        <taxon>Pterocarpus clade</taxon>
        <taxon>Stylosanthes</taxon>
    </lineage>
</organism>
<evidence type="ECO:0000313" key="4">
    <source>
        <dbReference type="EMBL" id="MED6163014.1"/>
    </source>
</evidence>
<dbReference type="Pfam" id="PF10551">
    <property type="entry name" value="MULE"/>
    <property type="match status" value="1"/>
</dbReference>
<dbReference type="PROSITE" id="PS50966">
    <property type="entry name" value="ZF_SWIM"/>
    <property type="match status" value="1"/>
</dbReference>
<reference evidence="4 5" key="1">
    <citation type="journal article" date="2023" name="Plants (Basel)">
        <title>Bridging the Gap: Combining Genomics and Transcriptomics Approaches to Understand Stylosanthes scabra, an Orphan Legume from the Brazilian Caatinga.</title>
        <authorList>
            <person name="Ferreira-Neto J.R.C."/>
            <person name="da Silva M.D."/>
            <person name="Binneck E."/>
            <person name="de Melo N.F."/>
            <person name="da Silva R.H."/>
            <person name="de Melo A.L.T.M."/>
            <person name="Pandolfi V."/>
            <person name="Bustamante F.O."/>
            <person name="Brasileiro-Vidal A.C."/>
            <person name="Benko-Iseppon A.M."/>
        </authorList>
    </citation>
    <scope>NUCLEOTIDE SEQUENCE [LARGE SCALE GENOMIC DNA]</scope>
    <source>
        <tissue evidence="4">Leaves</tissue>
    </source>
</reference>
<gene>
    <name evidence="4" type="ORF">PIB30_119231</name>
</gene>
<sequence length="353" mass="41441">MCQRKPSVIVTDGCESMRGAIRAFFPEATHRLCAWHMEKNVTANVKEDGLRELFNRWLYADMEEEVFEEGLEAAIIDYGKLDTFWYNDTYEKRTMWANAYLRDKFCAGFRTTSRCEGINANVKRFLKSRHSILEMVQNLELVVREYRNNELLSQFKSTHGFPVLTTALEPLERHAADVYTREVFFDVCKEIEGISRVIYVSKNRVSTTMVYTIEDYGESGLHIRVLYDRDGKRFDCPCNLWKKKGFSCRHMFFVMKYEHLMEIPESLILNRWRKDAKSVEKYVETSSDGSERTFLLRHGALHSATQWLVYVGAKSHTIFSKAISSQGNLAKTLMDYVMRRVSQKRSTRRRKPR</sequence>
<evidence type="ECO:0000259" key="3">
    <source>
        <dbReference type="PROSITE" id="PS50966"/>
    </source>
</evidence>
<dbReference type="PANTHER" id="PTHR31669:SF251">
    <property type="entry name" value="PROTEIN FAR1-RELATED SEQUENCE"/>
    <property type="match status" value="1"/>
</dbReference>
<keyword evidence="2" id="KW-0862">Zinc</keyword>
<keyword evidence="1 2" id="KW-0863">Zinc-finger</keyword>
<keyword evidence="5" id="KW-1185">Reference proteome</keyword>
<dbReference type="InterPro" id="IPR007527">
    <property type="entry name" value="Znf_SWIM"/>
</dbReference>
<keyword evidence="2" id="KW-0479">Metal-binding</keyword>
<keyword evidence="2" id="KW-0539">Nucleus</keyword>
<comment type="similarity">
    <text evidence="2">Belongs to the FHY3/FAR1 family.</text>
</comment>
<name>A0ABU6UPL4_9FABA</name>
<protein>
    <recommendedName>
        <fullName evidence="2">Protein FAR1-RELATED SEQUENCE</fullName>
    </recommendedName>
</protein>